<reference evidence="5 6" key="1">
    <citation type="submission" date="2014-11" db="EMBL/GenBank/DDBJ databases">
        <title>Genetic blueprint of the zoonotic pathogen Toxocara canis.</title>
        <authorList>
            <person name="Zhu X.-Q."/>
            <person name="Korhonen P.K."/>
            <person name="Cai H."/>
            <person name="Young N.D."/>
            <person name="Nejsum P."/>
            <person name="von Samson-Himmelstjerna G."/>
            <person name="Boag P.R."/>
            <person name="Tan P."/>
            <person name="Li Q."/>
            <person name="Min J."/>
            <person name="Yang Y."/>
            <person name="Wang X."/>
            <person name="Fang X."/>
            <person name="Hall R.S."/>
            <person name="Hofmann A."/>
            <person name="Sternberg P.W."/>
            <person name="Jex A.R."/>
            <person name="Gasser R.B."/>
        </authorList>
    </citation>
    <scope>NUCLEOTIDE SEQUENCE [LARGE SCALE GENOMIC DNA]</scope>
    <source>
        <strain evidence="5">PN_DK_2014</strain>
    </source>
</reference>
<proteinExistence type="predicted"/>
<dbReference type="EMBL" id="JPKZ01003169">
    <property type="protein sequence ID" value="KHN73026.1"/>
    <property type="molecule type" value="Genomic_DNA"/>
</dbReference>
<dbReference type="InterPro" id="IPR001611">
    <property type="entry name" value="Leu-rich_rpt"/>
</dbReference>
<comment type="caution">
    <text evidence="5">The sequence shown here is derived from an EMBL/GenBank/DDBJ whole genome shotgun (WGS) entry which is preliminary data.</text>
</comment>
<dbReference type="STRING" id="6265.A0A0B2UPV2"/>
<evidence type="ECO:0000256" key="1">
    <source>
        <dbReference type="ARBA" id="ARBA00022614"/>
    </source>
</evidence>
<protein>
    <submittedName>
        <fullName evidence="5">Chondroadherin-like protein</fullName>
    </submittedName>
</protein>
<dbReference type="PANTHER" id="PTHR45617:SF165">
    <property type="entry name" value="COMMON DPR-INTERACTING PROTEIN-RELATED"/>
    <property type="match status" value="1"/>
</dbReference>
<gene>
    <name evidence="5" type="primary">CHADL</name>
    <name evidence="5" type="ORF">Tcan_15666</name>
</gene>
<dbReference type="Gene3D" id="3.80.10.10">
    <property type="entry name" value="Ribonuclease Inhibitor"/>
    <property type="match status" value="3"/>
</dbReference>
<dbReference type="Pfam" id="PF13855">
    <property type="entry name" value="LRR_8"/>
    <property type="match status" value="3"/>
</dbReference>
<evidence type="ECO:0000313" key="5">
    <source>
        <dbReference type="EMBL" id="KHN73026.1"/>
    </source>
</evidence>
<accession>A0A0B2UPV2</accession>
<dbReference type="InterPro" id="IPR003591">
    <property type="entry name" value="Leu-rich_rpt_typical-subtyp"/>
</dbReference>
<dbReference type="OrthoDB" id="17912at2759"/>
<keyword evidence="4" id="KW-1133">Transmembrane helix</keyword>
<name>A0A0B2UPV2_TOXCA</name>
<dbReference type="PROSITE" id="PS51450">
    <property type="entry name" value="LRR"/>
    <property type="match status" value="2"/>
</dbReference>
<feature type="transmembrane region" description="Helical" evidence="4">
    <location>
        <begin position="641"/>
        <end position="666"/>
    </location>
</feature>
<keyword evidence="6" id="KW-1185">Reference proteome</keyword>
<keyword evidence="1" id="KW-0433">Leucine-rich repeat</keyword>
<dbReference type="SUPFAM" id="SSF52058">
    <property type="entry name" value="L domain-like"/>
    <property type="match status" value="2"/>
</dbReference>
<evidence type="ECO:0000256" key="2">
    <source>
        <dbReference type="ARBA" id="ARBA00022737"/>
    </source>
</evidence>
<keyword evidence="2" id="KW-0677">Repeat</keyword>
<feature type="region of interest" description="Disordered" evidence="3">
    <location>
        <begin position="678"/>
        <end position="698"/>
    </location>
</feature>
<dbReference type="AlphaFoldDB" id="A0A0B2UPV2"/>
<dbReference type="Proteomes" id="UP000031036">
    <property type="component" value="Unassembled WGS sequence"/>
</dbReference>
<keyword evidence="4" id="KW-0472">Membrane</keyword>
<organism evidence="5 6">
    <name type="scientific">Toxocara canis</name>
    <name type="common">Canine roundworm</name>
    <dbReference type="NCBI Taxonomy" id="6265"/>
    <lineage>
        <taxon>Eukaryota</taxon>
        <taxon>Metazoa</taxon>
        <taxon>Ecdysozoa</taxon>
        <taxon>Nematoda</taxon>
        <taxon>Chromadorea</taxon>
        <taxon>Rhabditida</taxon>
        <taxon>Spirurina</taxon>
        <taxon>Ascaridomorpha</taxon>
        <taxon>Ascaridoidea</taxon>
        <taxon>Toxocaridae</taxon>
        <taxon>Toxocara</taxon>
    </lineage>
</organism>
<feature type="compositionally biased region" description="Polar residues" evidence="3">
    <location>
        <begin position="682"/>
        <end position="698"/>
    </location>
</feature>
<keyword evidence="4" id="KW-0812">Transmembrane</keyword>
<dbReference type="OMA" id="KECECRF"/>
<evidence type="ECO:0000313" key="6">
    <source>
        <dbReference type="Proteomes" id="UP000031036"/>
    </source>
</evidence>
<evidence type="ECO:0000256" key="3">
    <source>
        <dbReference type="SAM" id="MobiDB-lite"/>
    </source>
</evidence>
<dbReference type="PANTHER" id="PTHR45617">
    <property type="entry name" value="LEUCINE RICH REPEAT FAMILY PROTEIN"/>
    <property type="match status" value="1"/>
</dbReference>
<sequence>MCATCWSQYFACPPRCQCYADPVDSTSSMHLICKWEQLNSSNLETISASDPVRTLTIRCPHGTRNTSNPPPGLFKALRNLDRLEINRCPIEALPNGLFQGMTQLYSLIIRNARLTQLPHDIFADLSNLMALDLAGNDLRIEPYALSALSNLIQLDLSNNSISFLSSTLTSLHRLKVLSLDENSLSNIDLRRVPNGVTDLTIRNNRINTLHCTYDSVYSLRRLDLAGNQMDFISSTGTVNVLPINLWSVDLTNNIINYVQDGAFSNMSKLTIVDLRNNSLNELREAAVSSEVRKHRLRILLSGNRLDCACSLKWIVHASTKASPVVVDLADVYCSHILSEGMRLSLADADTRGELLCKYDASCAEHCGCCFQQSCYCRSICPKGCTCWHSATPHVTRMGRNIVECKGVRLDYLEDIPDSTTELRLLNGDWKEWSLKDIGQKRDLLVLNVRACKLRSLNESFLDAFPRLTQLDLSSNQLLSFPDDQLDGLADLHTLFLNDNHLSKLSPVALKRFTAIARLKLGGRSNIYECDCEEPTALQEWFTDQMNIRRVLDYENMFCRLKNHGLVRIRQVNPAQNDTLCPPKQLQTVARTTSRSTTTKVLSLITQTISTRRPSARTRPTRRRFSPTIRQGKTDGLNMNFLFGYLMFFLVLLLVCLLFTIAATIYFRYCHMDRERFQKSQKRAGTTRTTIEQQPLNGF</sequence>
<dbReference type="InterPro" id="IPR032675">
    <property type="entry name" value="LRR_dom_sf"/>
</dbReference>
<dbReference type="SMART" id="SM00369">
    <property type="entry name" value="LRR_TYP"/>
    <property type="match status" value="10"/>
</dbReference>
<evidence type="ECO:0000256" key="4">
    <source>
        <dbReference type="SAM" id="Phobius"/>
    </source>
</evidence>